<keyword evidence="3" id="KW-0378">Hydrolase</keyword>
<feature type="region of interest" description="Disordered" evidence="1">
    <location>
        <begin position="64"/>
        <end position="95"/>
    </location>
</feature>
<evidence type="ECO:0000259" key="2">
    <source>
        <dbReference type="Pfam" id="PF01551"/>
    </source>
</evidence>
<dbReference type="GO" id="GO:0004222">
    <property type="term" value="F:metalloendopeptidase activity"/>
    <property type="evidence" value="ECO:0007669"/>
    <property type="project" value="TreeGrafter"/>
</dbReference>
<dbReference type="Proteomes" id="UP000587527">
    <property type="component" value="Unassembled WGS sequence"/>
</dbReference>
<feature type="compositionally biased region" description="Basic and acidic residues" evidence="1">
    <location>
        <begin position="1"/>
        <end position="13"/>
    </location>
</feature>
<evidence type="ECO:0000313" key="3">
    <source>
        <dbReference type="EMBL" id="MBB5871586.1"/>
    </source>
</evidence>
<gene>
    <name evidence="3" type="ORF">F4553_004965</name>
</gene>
<dbReference type="EMBL" id="JACHMN010000002">
    <property type="protein sequence ID" value="MBB5871586.1"/>
    <property type="molecule type" value="Genomic_DNA"/>
</dbReference>
<feature type="compositionally biased region" description="Basic and acidic residues" evidence="1">
    <location>
        <begin position="74"/>
        <end position="89"/>
    </location>
</feature>
<dbReference type="SUPFAM" id="SSF51261">
    <property type="entry name" value="Duplicated hybrid motif"/>
    <property type="match status" value="1"/>
</dbReference>
<dbReference type="Gene3D" id="2.70.70.10">
    <property type="entry name" value="Glucose Permease (Domain IIA)"/>
    <property type="match status" value="1"/>
</dbReference>
<protein>
    <submittedName>
        <fullName evidence="3">Murein DD-endopeptidase MepM/ murein hydrolase activator NlpD</fullName>
    </submittedName>
</protein>
<organism evidence="3 4">
    <name type="scientific">Allocatelliglobosispora scoriae</name>
    <dbReference type="NCBI Taxonomy" id="643052"/>
    <lineage>
        <taxon>Bacteria</taxon>
        <taxon>Bacillati</taxon>
        <taxon>Actinomycetota</taxon>
        <taxon>Actinomycetes</taxon>
        <taxon>Micromonosporales</taxon>
        <taxon>Micromonosporaceae</taxon>
        <taxon>Allocatelliglobosispora</taxon>
    </lineage>
</organism>
<dbReference type="Pfam" id="PF01551">
    <property type="entry name" value="Peptidase_M23"/>
    <property type="match status" value="1"/>
</dbReference>
<feature type="region of interest" description="Disordered" evidence="1">
    <location>
        <begin position="1"/>
        <end position="25"/>
    </location>
</feature>
<sequence>MQYRPEPLREREKYRGRRRVPTPPRSRYAAVVTTALVGAGVVALASGAAMTDAKDANSNALTGMEYSSTEGGQDADRTAAAEKASRAMDRSGGMSTSMTEAPDAWILPLQDYQFTSPFGRRWGKLHAGVDLAVPEGTPYYAVHGGKVILAKWFGGYGYCVIIDHGNGLQTVYGHSSKLIVKEGQEVKTGQLLALAGNTGHSFGSHVHLEIHVNGTPVDPIPWFKQHGVDIKLHVVGAY</sequence>
<evidence type="ECO:0000256" key="1">
    <source>
        <dbReference type="SAM" id="MobiDB-lite"/>
    </source>
</evidence>
<dbReference type="AlphaFoldDB" id="A0A841BVT0"/>
<dbReference type="PANTHER" id="PTHR21666">
    <property type="entry name" value="PEPTIDASE-RELATED"/>
    <property type="match status" value="1"/>
</dbReference>
<accession>A0A841BVT0</accession>
<keyword evidence="4" id="KW-1185">Reference proteome</keyword>
<feature type="domain" description="M23ase beta-sheet core" evidence="2">
    <location>
        <begin position="125"/>
        <end position="219"/>
    </location>
</feature>
<evidence type="ECO:0000313" key="4">
    <source>
        <dbReference type="Proteomes" id="UP000587527"/>
    </source>
</evidence>
<dbReference type="InterPro" id="IPR050570">
    <property type="entry name" value="Cell_wall_metabolism_enzyme"/>
</dbReference>
<name>A0A841BVT0_9ACTN</name>
<proteinExistence type="predicted"/>
<dbReference type="CDD" id="cd12797">
    <property type="entry name" value="M23_peptidase"/>
    <property type="match status" value="1"/>
</dbReference>
<dbReference type="PANTHER" id="PTHR21666:SF270">
    <property type="entry name" value="MUREIN HYDROLASE ACTIVATOR ENVC"/>
    <property type="match status" value="1"/>
</dbReference>
<dbReference type="InterPro" id="IPR011055">
    <property type="entry name" value="Dup_hybrid_motif"/>
</dbReference>
<reference evidence="3 4" key="1">
    <citation type="submission" date="2020-08" db="EMBL/GenBank/DDBJ databases">
        <title>Sequencing the genomes of 1000 actinobacteria strains.</title>
        <authorList>
            <person name="Klenk H.-P."/>
        </authorList>
    </citation>
    <scope>NUCLEOTIDE SEQUENCE [LARGE SCALE GENOMIC DNA]</scope>
    <source>
        <strain evidence="3 4">DSM 45362</strain>
    </source>
</reference>
<comment type="caution">
    <text evidence="3">The sequence shown here is derived from an EMBL/GenBank/DDBJ whole genome shotgun (WGS) entry which is preliminary data.</text>
</comment>
<dbReference type="InterPro" id="IPR016047">
    <property type="entry name" value="M23ase_b-sheet_dom"/>
</dbReference>